<dbReference type="PRINTS" id="PR00038">
    <property type="entry name" value="HTHLUXR"/>
</dbReference>
<protein>
    <submittedName>
        <fullName evidence="8">Response regulator receiver domain protein</fullName>
    </submittedName>
</protein>
<keyword evidence="3" id="KW-0804">Transcription</keyword>
<dbReference type="PROSITE" id="PS50043">
    <property type="entry name" value="HTH_LUXR_2"/>
    <property type="match status" value="1"/>
</dbReference>
<accession>H3KH96</accession>
<comment type="caution">
    <text evidence="8">The sequence shown here is derived from an EMBL/GenBank/DDBJ whole genome shotgun (WGS) entry which is preliminary data.</text>
</comment>
<organism evidence="8 9">
    <name type="scientific">Sutterella parvirubra YIT 11816</name>
    <dbReference type="NCBI Taxonomy" id="762967"/>
    <lineage>
        <taxon>Bacteria</taxon>
        <taxon>Pseudomonadati</taxon>
        <taxon>Pseudomonadota</taxon>
        <taxon>Betaproteobacteria</taxon>
        <taxon>Burkholderiales</taxon>
        <taxon>Sutterellaceae</taxon>
        <taxon>Sutterella</taxon>
    </lineage>
</organism>
<dbReference type="EMBL" id="AFBQ01000322">
    <property type="protein sequence ID" value="EHY30512.1"/>
    <property type="molecule type" value="Genomic_DNA"/>
</dbReference>
<sequence>MSTEQAQLPTAEDRPQNHGPVWIVDDDDVRFSLSFALSPRYEPQTFGSGEEFLSQVSLDRPGCLILDLRMLGMTGLDVQKRLIEAQSPIGVVFLSGHGDIRTAVSAMESGAVSFLEKPVDPDLLAAAVQKALDASYERHRRKHIHKLLSTLTAREMQIFRMVCQGRKNSDIAEELFVSKRTVEVHRMHISRKLGYAAPIRFLWELAELEEVTPMGKAAGKIDAADAAEADDASEEDDEE</sequence>
<dbReference type="Pfam" id="PF00196">
    <property type="entry name" value="GerE"/>
    <property type="match status" value="1"/>
</dbReference>
<evidence type="ECO:0000256" key="3">
    <source>
        <dbReference type="ARBA" id="ARBA00023163"/>
    </source>
</evidence>
<dbReference type="CDD" id="cd06170">
    <property type="entry name" value="LuxR_C_like"/>
    <property type="match status" value="1"/>
</dbReference>
<dbReference type="InterPro" id="IPR001789">
    <property type="entry name" value="Sig_transdc_resp-reg_receiver"/>
</dbReference>
<dbReference type="PROSITE" id="PS00622">
    <property type="entry name" value="HTH_LUXR_1"/>
    <property type="match status" value="1"/>
</dbReference>
<feature type="region of interest" description="Disordered" evidence="5">
    <location>
        <begin position="217"/>
        <end position="239"/>
    </location>
</feature>
<evidence type="ECO:0000259" key="7">
    <source>
        <dbReference type="PROSITE" id="PS50110"/>
    </source>
</evidence>
<dbReference type="GO" id="GO:0006355">
    <property type="term" value="P:regulation of DNA-templated transcription"/>
    <property type="evidence" value="ECO:0007669"/>
    <property type="project" value="InterPro"/>
</dbReference>
<evidence type="ECO:0000256" key="4">
    <source>
        <dbReference type="PROSITE-ProRule" id="PRU00169"/>
    </source>
</evidence>
<dbReference type="Pfam" id="PF00072">
    <property type="entry name" value="Response_reg"/>
    <property type="match status" value="1"/>
</dbReference>
<evidence type="ECO:0000256" key="1">
    <source>
        <dbReference type="ARBA" id="ARBA00023015"/>
    </source>
</evidence>
<evidence type="ECO:0000256" key="5">
    <source>
        <dbReference type="SAM" id="MobiDB-lite"/>
    </source>
</evidence>
<keyword evidence="9" id="KW-1185">Reference proteome</keyword>
<dbReference type="SMART" id="SM00421">
    <property type="entry name" value="HTH_LUXR"/>
    <property type="match status" value="1"/>
</dbReference>
<reference evidence="8 9" key="1">
    <citation type="submission" date="2011-11" db="EMBL/GenBank/DDBJ databases">
        <authorList>
            <person name="Weinstock G."/>
            <person name="Sodergren E."/>
            <person name="Clifton S."/>
            <person name="Fulton L."/>
            <person name="Fulton B."/>
            <person name="Courtney L."/>
            <person name="Fronick C."/>
            <person name="Harrison M."/>
            <person name="Strong C."/>
            <person name="Farmer C."/>
            <person name="Delahaunty K."/>
            <person name="Markovic C."/>
            <person name="Hall O."/>
            <person name="Minx P."/>
            <person name="Tomlinson C."/>
            <person name="Mitreva M."/>
            <person name="Hou S."/>
            <person name="Chen J."/>
            <person name="Wollam A."/>
            <person name="Pepin K.H."/>
            <person name="Johnson M."/>
            <person name="Bhonagiri V."/>
            <person name="Zhang X."/>
            <person name="Suruliraj S."/>
            <person name="Warren W."/>
            <person name="Chinwalla A."/>
            <person name="Mardis E.R."/>
            <person name="Wilson R.K."/>
        </authorList>
    </citation>
    <scope>NUCLEOTIDE SEQUENCE [LARGE SCALE GENOMIC DNA]</scope>
    <source>
        <strain evidence="8 9">YIT 11816</strain>
    </source>
</reference>
<dbReference type="RefSeq" id="WP_008543396.1">
    <property type="nucleotide sequence ID" value="NZ_JH605010.1"/>
</dbReference>
<dbReference type="Gene3D" id="3.40.50.2300">
    <property type="match status" value="1"/>
</dbReference>
<dbReference type="SMART" id="SM00448">
    <property type="entry name" value="REC"/>
    <property type="match status" value="1"/>
</dbReference>
<dbReference type="GO" id="GO:0000160">
    <property type="term" value="P:phosphorelay signal transduction system"/>
    <property type="evidence" value="ECO:0007669"/>
    <property type="project" value="InterPro"/>
</dbReference>
<dbReference type="InterPro" id="IPR000792">
    <property type="entry name" value="Tscrpt_reg_LuxR_C"/>
</dbReference>
<keyword evidence="4" id="KW-0597">Phosphoprotein</keyword>
<gene>
    <name evidence="8" type="ORF">HMPREF9440_02139</name>
</gene>
<dbReference type="AlphaFoldDB" id="H3KH96"/>
<dbReference type="PANTHER" id="PTHR44688:SF16">
    <property type="entry name" value="DNA-BINDING TRANSCRIPTIONAL ACTIVATOR DEVR_DOSR"/>
    <property type="match status" value="1"/>
</dbReference>
<dbReference type="InterPro" id="IPR011006">
    <property type="entry name" value="CheY-like_superfamily"/>
</dbReference>
<evidence type="ECO:0000313" key="9">
    <source>
        <dbReference type="Proteomes" id="UP000004956"/>
    </source>
</evidence>
<dbReference type="PANTHER" id="PTHR44688">
    <property type="entry name" value="DNA-BINDING TRANSCRIPTIONAL ACTIVATOR DEVR_DOSR"/>
    <property type="match status" value="1"/>
</dbReference>
<proteinExistence type="predicted"/>
<keyword evidence="2" id="KW-0238">DNA-binding</keyword>
<dbReference type="SUPFAM" id="SSF52172">
    <property type="entry name" value="CheY-like"/>
    <property type="match status" value="1"/>
</dbReference>
<dbReference type="STRING" id="762967.HMPREF9440_02139"/>
<keyword evidence="1" id="KW-0805">Transcription regulation</keyword>
<dbReference type="PATRIC" id="fig|762967.3.peg.1680"/>
<feature type="compositionally biased region" description="Acidic residues" evidence="5">
    <location>
        <begin position="225"/>
        <end position="239"/>
    </location>
</feature>
<dbReference type="PROSITE" id="PS50110">
    <property type="entry name" value="RESPONSE_REGULATORY"/>
    <property type="match status" value="1"/>
</dbReference>
<dbReference type="OrthoDB" id="9154877at2"/>
<dbReference type="Gene3D" id="1.10.10.10">
    <property type="entry name" value="Winged helix-like DNA-binding domain superfamily/Winged helix DNA-binding domain"/>
    <property type="match status" value="1"/>
</dbReference>
<evidence type="ECO:0000256" key="2">
    <source>
        <dbReference type="ARBA" id="ARBA00023125"/>
    </source>
</evidence>
<feature type="modified residue" description="4-aspartylphosphate" evidence="4">
    <location>
        <position position="67"/>
    </location>
</feature>
<dbReference type="HOGENOM" id="CLU_000445_90_4_4"/>
<evidence type="ECO:0000259" key="6">
    <source>
        <dbReference type="PROSITE" id="PS50043"/>
    </source>
</evidence>
<dbReference type="GO" id="GO:0003677">
    <property type="term" value="F:DNA binding"/>
    <property type="evidence" value="ECO:0007669"/>
    <property type="project" value="UniProtKB-KW"/>
</dbReference>
<dbReference type="Proteomes" id="UP000004956">
    <property type="component" value="Unassembled WGS sequence"/>
</dbReference>
<name>H3KH96_9BURK</name>
<evidence type="ECO:0000313" key="8">
    <source>
        <dbReference type="EMBL" id="EHY30512.1"/>
    </source>
</evidence>
<dbReference type="InterPro" id="IPR036388">
    <property type="entry name" value="WH-like_DNA-bd_sf"/>
</dbReference>
<feature type="domain" description="HTH luxR-type" evidence="6">
    <location>
        <begin position="144"/>
        <end position="206"/>
    </location>
</feature>
<feature type="domain" description="Response regulatory" evidence="7">
    <location>
        <begin position="19"/>
        <end position="132"/>
    </location>
</feature>